<dbReference type="EMBL" id="FMYH01000010">
    <property type="protein sequence ID" value="SDD72751.1"/>
    <property type="molecule type" value="Genomic_DNA"/>
</dbReference>
<dbReference type="PANTHER" id="PTHR33164">
    <property type="entry name" value="TRANSCRIPTIONAL REGULATOR, MARR FAMILY"/>
    <property type="match status" value="1"/>
</dbReference>
<evidence type="ECO:0000259" key="1">
    <source>
        <dbReference type="PROSITE" id="PS50995"/>
    </source>
</evidence>
<dbReference type="SMART" id="SM00347">
    <property type="entry name" value="HTH_MARR"/>
    <property type="match status" value="1"/>
</dbReference>
<dbReference type="InterPro" id="IPR000835">
    <property type="entry name" value="HTH_MarR-typ"/>
</dbReference>
<gene>
    <name evidence="2" type="ORF">SAMN05216410_0077</name>
</gene>
<dbReference type="OrthoDB" id="8635520at2"/>
<evidence type="ECO:0000313" key="3">
    <source>
        <dbReference type="Proteomes" id="UP000199039"/>
    </source>
</evidence>
<dbReference type="InterPro" id="IPR039422">
    <property type="entry name" value="MarR/SlyA-like"/>
</dbReference>
<dbReference type="Pfam" id="PF01047">
    <property type="entry name" value="MarR"/>
    <property type="match status" value="1"/>
</dbReference>
<feature type="domain" description="HTH marR-type" evidence="1">
    <location>
        <begin position="1"/>
        <end position="151"/>
    </location>
</feature>
<dbReference type="PANTHER" id="PTHR33164:SF99">
    <property type="entry name" value="MARR FAMILY REGULATORY PROTEIN"/>
    <property type="match status" value="1"/>
</dbReference>
<organism evidence="2 3">
    <name type="scientific">Sanguibacter gelidistatuariae</name>
    <dbReference type="NCBI Taxonomy" id="1814289"/>
    <lineage>
        <taxon>Bacteria</taxon>
        <taxon>Bacillati</taxon>
        <taxon>Actinomycetota</taxon>
        <taxon>Actinomycetes</taxon>
        <taxon>Micrococcales</taxon>
        <taxon>Sanguibacteraceae</taxon>
        <taxon>Sanguibacter</taxon>
    </lineage>
</organism>
<keyword evidence="3" id="KW-1185">Reference proteome</keyword>
<dbReference type="GO" id="GO:0006950">
    <property type="term" value="P:response to stress"/>
    <property type="evidence" value="ECO:0007669"/>
    <property type="project" value="TreeGrafter"/>
</dbReference>
<evidence type="ECO:0000313" key="2">
    <source>
        <dbReference type="EMBL" id="SDD72751.1"/>
    </source>
</evidence>
<dbReference type="AlphaFoldDB" id="A0A1G6X3S3"/>
<dbReference type="InterPro" id="IPR036390">
    <property type="entry name" value="WH_DNA-bd_sf"/>
</dbReference>
<dbReference type="GO" id="GO:0003700">
    <property type="term" value="F:DNA-binding transcription factor activity"/>
    <property type="evidence" value="ECO:0007669"/>
    <property type="project" value="InterPro"/>
</dbReference>
<name>A0A1G6X3S3_9MICO</name>
<dbReference type="RefSeq" id="WP_093186409.1">
    <property type="nucleotide sequence ID" value="NZ_FMYH01000010.1"/>
</dbReference>
<dbReference type="STRING" id="1814289.SAMN05216410_0077"/>
<dbReference type="SUPFAM" id="SSF46785">
    <property type="entry name" value="Winged helix' DNA-binding domain"/>
    <property type="match status" value="1"/>
</dbReference>
<dbReference type="Proteomes" id="UP000199039">
    <property type="component" value="Unassembled WGS sequence"/>
</dbReference>
<proteinExistence type="predicted"/>
<dbReference type="PROSITE" id="PS50995">
    <property type="entry name" value="HTH_MARR_2"/>
    <property type="match status" value="1"/>
</dbReference>
<dbReference type="InterPro" id="IPR036388">
    <property type="entry name" value="WH-like_DNA-bd_sf"/>
</dbReference>
<protein>
    <submittedName>
        <fullName evidence="2">Transcriptional regulator, MarR family</fullName>
    </submittedName>
</protein>
<reference evidence="2 3" key="1">
    <citation type="submission" date="2016-09" db="EMBL/GenBank/DDBJ databases">
        <authorList>
            <person name="Capua I."/>
            <person name="De Benedictis P."/>
            <person name="Joannis T."/>
            <person name="Lombin L.H."/>
            <person name="Cattoli G."/>
        </authorList>
    </citation>
    <scope>NUCLEOTIDE SEQUENCE [LARGE SCALE GENOMIC DNA]</scope>
    <source>
        <strain evidence="2 3">ISLP-3</strain>
    </source>
</reference>
<dbReference type="Gene3D" id="1.10.10.10">
    <property type="entry name" value="Winged helix-like DNA-binding domain superfamily/Winged helix DNA-binding domain"/>
    <property type="match status" value="1"/>
</dbReference>
<accession>A0A1G6X3S3</accession>
<dbReference type="PRINTS" id="PR00598">
    <property type="entry name" value="HTHMARR"/>
</dbReference>
<sequence>MATETPEIPWLSDEQQVSWRAFLEGASRLSEALNRDLEGDSGLSLNEYEVLVRLSENSSWTMRMSHLADSLAHSRSRVTHTVRRLEERGLVNRESCVIDGRGINAVLTDAGYAVLSDAAPKHVRSVRRHLVDVLTAEQLAVLGEAMERVAEACRD</sequence>